<protein>
    <submittedName>
        <fullName evidence="2">Immunity 21 family protein</fullName>
    </submittedName>
</protein>
<sequence length="245" mass="25148">MRARPSNHISRVSPRGGGLGSGRTPLPSRFSCWAPTSSAGVVSGRGHTDGMSASSSTAADASPTSPAWVESMGGPLIVIPLSALAAWRGCTESGVIAGDATAPDDYDRACAVDDLAGVITVGENGAQALVLADEPATSCYLPERRAFLRWLAADSEAGLKAAAEAVLADPATEWEECGTWVSDGPAILMDSAEAGSDLGIEYPGGGMPAQAPVPLRAGHWRVRATHTKADEDNRVGLVQLLPTES</sequence>
<reference evidence="3" key="1">
    <citation type="submission" date="2023-07" db="EMBL/GenBank/DDBJ databases">
        <title>Draft genome sequence of the endophytic actinobacterium Streptomyces justiciae WPN32, a potential antibiotic producer.</title>
        <authorList>
            <person name="Yasawong M."/>
            <person name="Pana W."/>
            <person name="Ganta P."/>
            <person name="Santapan N."/>
            <person name="Songngamsuk T."/>
            <person name="Phatcharaharikarn M."/>
            <person name="Kerdtoob S."/>
            <person name="Nantapong N."/>
        </authorList>
    </citation>
    <scope>NUCLEOTIDE SEQUENCE [LARGE SCALE GENOMIC DNA]</scope>
    <source>
        <strain evidence="3">WPN32</strain>
    </source>
</reference>
<feature type="compositionally biased region" description="Low complexity" evidence="1">
    <location>
        <begin position="52"/>
        <end position="66"/>
    </location>
</feature>
<feature type="region of interest" description="Disordered" evidence="1">
    <location>
        <begin position="38"/>
        <end position="66"/>
    </location>
</feature>
<organism evidence="2 3">
    <name type="scientific">Streptomyces justiciae</name>
    <dbReference type="NCBI Taxonomy" id="2780140"/>
    <lineage>
        <taxon>Bacteria</taxon>
        <taxon>Bacillati</taxon>
        <taxon>Actinomycetota</taxon>
        <taxon>Actinomycetes</taxon>
        <taxon>Kitasatosporales</taxon>
        <taxon>Streptomycetaceae</taxon>
        <taxon>Streptomyces</taxon>
    </lineage>
</organism>
<accession>A0ABU3LKF6</accession>
<comment type="caution">
    <text evidence="2">The sequence shown here is derived from an EMBL/GenBank/DDBJ whole genome shotgun (WGS) entry which is preliminary data.</text>
</comment>
<evidence type="ECO:0000256" key="1">
    <source>
        <dbReference type="SAM" id="MobiDB-lite"/>
    </source>
</evidence>
<proteinExistence type="predicted"/>
<keyword evidence="3" id="KW-1185">Reference proteome</keyword>
<dbReference type="Pfam" id="PF15589">
    <property type="entry name" value="Imm21"/>
    <property type="match status" value="1"/>
</dbReference>
<dbReference type="Proteomes" id="UP001257948">
    <property type="component" value="Unassembled WGS sequence"/>
</dbReference>
<dbReference type="EMBL" id="JAVTLL010000002">
    <property type="protein sequence ID" value="MDT7839730.1"/>
    <property type="molecule type" value="Genomic_DNA"/>
</dbReference>
<evidence type="ECO:0000313" key="3">
    <source>
        <dbReference type="Proteomes" id="UP001257948"/>
    </source>
</evidence>
<feature type="region of interest" description="Disordered" evidence="1">
    <location>
        <begin position="1"/>
        <end position="24"/>
    </location>
</feature>
<gene>
    <name evidence="2" type="ORF">RQC66_03190</name>
</gene>
<dbReference type="InterPro" id="IPR028961">
    <property type="entry name" value="Imm21"/>
</dbReference>
<dbReference type="RefSeq" id="WP_314197760.1">
    <property type="nucleotide sequence ID" value="NZ_JAVTLL010000002.1"/>
</dbReference>
<evidence type="ECO:0000313" key="2">
    <source>
        <dbReference type="EMBL" id="MDT7839730.1"/>
    </source>
</evidence>
<name>A0ABU3LKF6_9ACTN</name>